<proteinExistence type="predicted"/>
<dbReference type="Proteomes" id="UP000828390">
    <property type="component" value="Unassembled WGS sequence"/>
</dbReference>
<dbReference type="EMBL" id="JAIWYP010000004">
    <property type="protein sequence ID" value="KAH3831049.1"/>
    <property type="molecule type" value="Genomic_DNA"/>
</dbReference>
<accession>A0A9D4K1J2</accession>
<sequence length="52" mass="5695">MVSLNPTEHPKSGNGPAQCCTMGTIDFSSYSSVFKMLGNLGWRSLENRRSDS</sequence>
<name>A0A9D4K1J2_DREPO</name>
<dbReference type="AlphaFoldDB" id="A0A9D4K1J2"/>
<organism evidence="1 2">
    <name type="scientific">Dreissena polymorpha</name>
    <name type="common">Zebra mussel</name>
    <name type="synonym">Mytilus polymorpha</name>
    <dbReference type="NCBI Taxonomy" id="45954"/>
    <lineage>
        <taxon>Eukaryota</taxon>
        <taxon>Metazoa</taxon>
        <taxon>Spiralia</taxon>
        <taxon>Lophotrochozoa</taxon>
        <taxon>Mollusca</taxon>
        <taxon>Bivalvia</taxon>
        <taxon>Autobranchia</taxon>
        <taxon>Heteroconchia</taxon>
        <taxon>Euheterodonta</taxon>
        <taxon>Imparidentia</taxon>
        <taxon>Neoheterodontei</taxon>
        <taxon>Myida</taxon>
        <taxon>Dreissenoidea</taxon>
        <taxon>Dreissenidae</taxon>
        <taxon>Dreissena</taxon>
    </lineage>
</organism>
<comment type="caution">
    <text evidence="1">The sequence shown here is derived from an EMBL/GenBank/DDBJ whole genome shotgun (WGS) entry which is preliminary data.</text>
</comment>
<keyword evidence="2" id="KW-1185">Reference proteome</keyword>
<evidence type="ECO:0000313" key="1">
    <source>
        <dbReference type="EMBL" id="KAH3831049.1"/>
    </source>
</evidence>
<gene>
    <name evidence="1" type="ORF">DPMN_104309</name>
</gene>
<reference evidence="1" key="1">
    <citation type="journal article" date="2019" name="bioRxiv">
        <title>The Genome of the Zebra Mussel, Dreissena polymorpha: A Resource for Invasive Species Research.</title>
        <authorList>
            <person name="McCartney M.A."/>
            <person name="Auch B."/>
            <person name="Kono T."/>
            <person name="Mallez S."/>
            <person name="Zhang Y."/>
            <person name="Obille A."/>
            <person name="Becker A."/>
            <person name="Abrahante J.E."/>
            <person name="Garbe J."/>
            <person name="Badalamenti J.P."/>
            <person name="Herman A."/>
            <person name="Mangelson H."/>
            <person name="Liachko I."/>
            <person name="Sullivan S."/>
            <person name="Sone E.D."/>
            <person name="Koren S."/>
            <person name="Silverstein K.A.T."/>
            <person name="Beckman K.B."/>
            <person name="Gohl D.M."/>
        </authorList>
    </citation>
    <scope>NUCLEOTIDE SEQUENCE</scope>
    <source>
        <strain evidence="1">Duluth1</strain>
        <tissue evidence="1">Whole animal</tissue>
    </source>
</reference>
<protein>
    <submittedName>
        <fullName evidence="1">Uncharacterized protein</fullName>
    </submittedName>
</protein>
<evidence type="ECO:0000313" key="2">
    <source>
        <dbReference type="Proteomes" id="UP000828390"/>
    </source>
</evidence>
<reference evidence="1" key="2">
    <citation type="submission" date="2020-11" db="EMBL/GenBank/DDBJ databases">
        <authorList>
            <person name="McCartney M.A."/>
            <person name="Auch B."/>
            <person name="Kono T."/>
            <person name="Mallez S."/>
            <person name="Becker A."/>
            <person name="Gohl D.M."/>
            <person name="Silverstein K.A.T."/>
            <person name="Koren S."/>
            <person name="Bechman K.B."/>
            <person name="Herman A."/>
            <person name="Abrahante J.E."/>
            <person name="Garbe J."/>
        </authorList>
    </citation>
    <scope>NUCLEOTIDE SEQUENCE</scope>
    <source>
        <strain evidence="1">Duluth1</strain>
        <tissue evidence="1">Whole animal</tissue>
    </source>
</reference>